<evidence type="ECO:0000256" key="6">
    <source>
        <dbReference type="PROSITE-ProRule" id="PRU00209"/>
    </source>
</evidence>
<dbReference type="InterPro" id="IPR051270">
    <property type="entry name" value="Tyrosine-tRNA_ligase_regulator"/>
</dbReference>
<dbReference type="CDD" id="cd02799">
    <property type="entry name" value="tRNA_bind_EMAP-II_like"/>
    <property type="match status" value="1"/>
</dbReference>
<dbReference type="Gene3D" id="2.40.50.140">
    <property type="entry name" value="Nucleic acid-binding proteins"/>
    <property type="match status" value="1"/>
</dbReference>
<keyword evidence="3 6" id="KW-0820">tRNA-binding</keyword>
<evidence type="ECO:0000256" key="2">
    <source>
        <dbReference type="ARBA" id="ARBA00022490"/>
    </source>
</evidence>
<evidence type="ECO:0000256" key="1">
    <source>
        <dbReference type="ARBA" id="ARBA00004496"/>
    </source>
</evidence>
<keyword evidence="7" id="KW-0175">Coiled coil</keyword>
<sequence length="296" mass="32552">MISHIIKRTMSQNTVSRIINNAEIAEKRLAELRSKIDEIKKVKIEEKVKELTKENKILADKVETAKAELIRLETTNGKKQYPIPGKTSVSAPAVATCVTEDTKVKPEKQPAVKKAKDTDKKIKEKPESASATVVDVRKLDFRIGKIVEINKHPDADSLYVEKIDCGEEKPRTVVSGLVNHVPIEEMQNRTVMILANLKPVKMRGVTSEAMVMCASSPEKVEVLVPPSGAVPGDLVECEGYPREPEAILNPKKKIFETCAPDLLTNDEKVACYKGSPLMIPGKGVIVAPTLKGVNVK</sequence>
<organism evidence="9 10">
    <name type="scientific">Mythimna separata</name>
    <name type="common">Oriental armyworm</name>
    <name type="synonym">Pseudaletia separata</name>
    <dbReference type="NCBI Taxonomy" id="271217"/>
    <lineage>
        <taxon>Eukaryota</taxon>
        <taxon>Metazoa</taxon>
        <taxon>Ecdysozoa</taxon>
        <taxon>Arthropoda</taxon>
        <taxon>Hexapoda</taxon>
        <taxon>Insecta</taxon>
        <taxon>Pterygota</taxon>
        <taxon>Neoptera</taxon>
        <taxon>Endopterygota</taxon>
        <taxon>Lepidoptera</taxon>
        <taxon>Glossata</taxon>
        <taxon>Ditrysia</taxon>
        <taxon>Noctuoidea</taxon>
        <taxon>Noctuidae</taxon>
        <taxon>Noctuinae</taxon>
        <taxon>Hadenini</taxon>
        <taxon>Mythimna</taxon>
    </lineage>
</organism>
<evidence type="ECO:0000313" key="10">
    <source>
        <dbReference type="Proteomes" id="UP001231518"/>
    </source>
</evidence>
<comment type="caution">
    <text evidence="9">The sequence shown here is derived from an EMBL/GenBank/DDBJ whole genome shotgun (WGS) entry which is preliminary data.</text>
</comment>
<dbReference type="GO" id="GO:0005737">
    <property type="term" value="C:cytoplasm"/>
    <property type="evidence" value="ECO:0007669"/>
    <property type="project" value="UniProtKB-SubCell"/>
</dbReference>
<name>A0AAD7YIJ7_MYTSE</name>
<accession>A0AAD7YIJ7</accession>
<dbReference type="GO" id="GO:0000049">
    <property type="term" value="F:tRNA binding"/>
    <property type="evidence" value="ECO:0007669"/>
    <property type="project" value="UniProtKB-UniRule"/>
</dbReference>
<evidence type="ECO:0000256" key="5">
    <source>
        <dbReference type="ARBA" id="ARBA00022917"/>
    </source>
</evidence>
<dbReference type="Pfam" id="PF01588">
    <property type="entry name" value="tRNA_bind"/>
    <property type="match status" value="1"/>
</dbReference>
<comment type="subcellular location">
    <subcellularLocation>
        <location evidence="1">Cytoplasm</location>
    </subcellularLocation>
</comment>
<keyword evidence="4 6" id="KW-0694">RNA-binding</keyword>
<reference evidence="9" key="1">
    <citation type="submission" date="2023-03" db="EMBL/GenBank/DDBJ databases">
        <title>Chromosome-level genomes of two armyworms, Mythimna separata and Mythimna loreyi, provide insights into the biosynthesis and reception of sex pheromones.</title>
        <authorList>
            <person name="Zhao H."/>
        </authorList>
    </citation>
    <scope>NUCLEOTIDE SEQUENCE</scope>
    <source>
        <strain evidence="9">BeijingLab</strain>
        <tissue evidence="9">Pupa</tissue>
    </source>
</reference>
<dbReference type="PANTHER" id="PTHR11586">
    <property type="entry name" value="TRNA-AMINOACYLATION COFACTOR ARC1 FAMILY MEMBER"/>
    <property type="match status" value="1"/>
</dbReference>
<dbReference type="EMBL" id="JARGEI010000017">
    <property type="protein sequence ID" value="KAJ8716714.1"/>
    <property type="molecule type" value="Genomic_DNA"/>
</dbReference>
<feature type="domain" description="TRNA-binding" evidence="8">
    <location>
        <begin position="135"/>
        <end position="236"/>
    </location>
</feature>
<keyword evidence="2" id="KW-0963">Cytoplasm</keyword>
<dbReference type="SUPFAM" id="SSF50249">
    <property type="entry name" value="Nucleic acid-binding proteins"/>
    <property type="match status" value="1"/>
</dbReference>
<gene>
    <name evidence="9" type="ORF">PYW07_003341</name>
</gene>
<dbReference type="PANTHER" id="PTHR11586:SF33">
    <property type="entry name" value="AMINOACYL TRNA SYNTHASE COMPLEX-INTERACTING MULTIFUNCTIONAL PROTEIN 1"/>
    <property type="match status" value="1"/>
</dbReference>
<dbReference type="InterPro" id="IPR012340">
    <property type="entry name" value="NA-bd_OB-fold"/>
</dbReference>
<evidence type="ECO:0000256" key="3">
    <source>
        <dbReference type="ARBA" id="ARBA00022555"/>
    </source>
</evidence>
<dbReference type="InterPro" id="IPR002547">
    <property type="entry name" value="tRNA-bd_dom"/>
</dbReference>
<dbReference type="GO" id="GO:0006412">
    <property type="term" value="P:translation"/>
    <property type="evidence" value="ECO:0007669"/>
    <property type="project" value="UniProtKB-KW"/>
</dbReference>
<keyword evidence="5" id="KW-0648">Protein biosynthesis</keyword>
<evidence type="ECO:0000256" key="7">
    <source>
        <dbReference type="SAM" id="Coils"/>
    </source>
</evidence>
<dbReference type="FunFam" id="2.40.50.140:FF:000047">
    <property type="entry name" value="tyrosine--tRNA ligase, cytoplasmic isoform X2"/>
    <property type="match status" value="1"/>
</dbReference>
<feature type="coiled-coil region" evidence="7">
    <location>
        <begin position="15"/>
        <end position="75"/>
    </location>
</feature>
<dbReference type="PROSITE" id="PS50886">
    <property type="entry name" value="TRBD"/>
    <property type="match status" value="1"/>
</dbReference>
<dbReference type="Proteomes" id="UP001231518">
    <property type="component" value="Chromosome 14"/>
</dbReference>
<protein>
    <recommendedName>
        <fullName evidence="8">tRNA-binding domain-containing protein</fullName>
    </recommendedName>
</protein>
<evidence type="ECO:0000256" key="4">
    <source>
        <dbReference type="ARBA" id="ARBA00022884"/>
    </source>
</evidence>
<keyword evidence="10" id="KW-1185">Reference proteome</keyword>
<evidence type="ECO:0000313" key="9">
    <source>
        <dbReference type="EMBL" id="KAJ8716714.1"/>
    </source>
</evidence>
<proteinExistence type="predicted"/>
<dbReference type="AlphaFoldDB" id="A0AAD7YIJ7"/>
<evidence type="ECO:0000259" key="8">
    <source>
        <dbReference type="PROSITE" id="PS50886"/>
    </source>
</evidence>